<keyword evidence="4" id="KW-0479">Metal-binding</keyword>
<keyword evidence="11 16" id="KW-0472">Membrane</keyword>
<dbReference type="PROSITE" id="PS51470">
    <property type="entry name" value="FG_GAP"/>
    <property type="match status" value="3"/>
</dbReference>
<keyword evidence="10 16" id="KW-0401">Integrin</keyword>
<dbReference type="HOGENOM" id="CLU_004111_3_0_1"/>
<keyword evidence="20" id="KW-1185">Reference proteome</keyword>
<dbReference type="AlphaFoldDB" id="W5M6N6"/>
<dbReference type="GO" id="GO:0008305">
    <property type="term" value="C:integrin complex"/>
    <property type="evidence" value="ECO:0007669"/>
    <property type="project" value="InterPro"/>
</dbReference>
<keyword evidence="14" id="KW-0325">Glycoprotein</keyword>
<feature type="domain" description="VWFA" evidence="18">
    <location>
        <begin position="45"/>
        <end position="225"/>
    </location>
</feature>
<feature type="repeat" description="FG-GAP" evidence="15">
    <location>
        <begin position="464"/>
        <end position="524"/>
    </location>
</feature>
<keyword evidence="3 16" id="KW-0812">Transmembrane</keyword>
<feature type="compositionally biased region" description="Acidic residues" evidence="17">
    <location>
        <begin position="33"/>
        <end position="43"/>
    </location>
</feature>
<dbReference type="GO" id="GO:0007229">
    <property type="term" value="P:integrin-mediated signaling pathway"/>
    <property type="evidence" value="ECO:0007669"/>
    <property type="project" value="UniProtKB-KW"/>
</dbReference>
<feature type="region of interest" description="Disordered" evidence="17">
    <location>
        <begin position="1"/>
        <end position="43"/>
    </location>
</feature>
<dbReference type="PROSITE" id="PS50234">
    <property type="entry name" value="VWFA"/>
    <property type="match status" value="1"/>
</dbReference>
<dbReference type="InterPro" id="IPR048285">
    <property type="entry name" value="Integrin_alpha_Ig-like_2"/>
</dbReference>
<dbReference type="Proteomes" id="UP000018468">
    <property type="component" value="Linkage group LG22"/>
</dbReference>
<dbReference type="PANTHER" id="PTHR23220">
    <property type="entry name" value="INTEGRIN ALPHA"/>
    <property type="match status" value="1"/>
</dbReference>
<dbReference type="Gene3D" id="3.40.50.410">
    <property type="entry name" value="von Willebrand factor, type A domain"/>
    <property type="match status" value="1"/>
</dbReference>
<dbReference type="SUPFAM" id="SSF69179">
    <property type="entry name" value="Integrin domains"/>
    <property type="match status" value="2"/>
</dbReference>
<feature type="transmembrane region" description="Helical" evidence="16">
    <location>
        <begin position="948"/>
        <end position="970"/>
    </location>
</feature>
<dbReference type="EMBL" id="AHAT01005678">
    <property type="status" value="NOT_ANNOTATED_CDS"/>
    <property type="molecule type" value="Genomic_DNA"/>
</dbReference>
<dbReference type="EMBL" id="AHAT01005679">
    <property type="status" value="NOT_ANNOTATED_CDS"/>
    <property type="molecule type" value="Genomic_DNA"/>
</dbReference>
<keyword evidence="8 16" id="KW-0130">Cell adhesion</keyword>
<dbReference type="SMART" id="SM00327">
    <property type="entry name" value="VWA"/>
    <property type="match status" value="1"/>
</dbReference>
<keyword evidence="12" id="KW-1015">Disulfide bond</keyword>
<dbReference type="Gene3D" id="1.20.5.930">
    <property type="entry name" value="Bicelle-embedded integrin alpha(iib) transmembrane segment"/>
    <property type="match status" value="1"/>
</dbReference>
<comment type="similarity">
    <text evidence="2 16">Belongs to the integrin alpha chain family.</text>
</comment>
<evidence type="ECO:0000256" key="9">
    <source>
        <dbReference type="ARBA" id="ARBA00022989"/>
    </source>
</evidence>
<evidence type="ECO:0000256" key="8">
    <source>
        <dbReference type="ARBA" id="ARBA00022889"/>
    </source>
</evidence>
<dbReference type="SUPFAM" id="SSF53300">
    <property type="entry name" value="vWA-like"/>
    <property type="match status" value="1"/>
</dbReference>
<dbReference type="Pfam" id="PF20805">
    <property type="entry name" value="Integrin_A_Ig_2"/>
    <property type="match status" value="1"/>
</dbReference>
<dbReference type="PRINTS" id="PR00453">
    <property type="entry name" value="VWFADOMAIN"/>
</dbReference>
<dbReference type="Bgee" id="ENSLOCG00000003409">
    <property type="expression patterns" value="Expressed in intestine and 13 other cell types or tissues"/>
</dbReference>
<dbReference type="SUPFAM" id="SSF69318">
    <property type="entry name" value="Integrin alpha N-terminal domain"/>
    <property type="match status" value="1"/>
</dbReference>
<evidence type="ECO:0000256" key="11">
    <source>
        <dbReference type="ARBA" id="ARBA00023136"/>
    </source>
</evidence>
<evidence type="ECO:0000256" key="4">
    <source>
        <dbReference type="ARBA" id="ARBA00022723"/>
    </source>
</evidence>
<evidence type="ECO:0000256" key="12">
    <source>
        <dbReference type="ARBA" id="ARBA00023157"/>
    </source>
</evidence>
<dbReference type="InterPro" id="IPR000413">
    <property type="entry name" value="Integrin_alpha"/>
</dbReference>
<dbReference type="Pfam" id="PF08441">
    <property type="entry name" value="Integrin_A_Ig_1"/>
    <property type="match status" value="1"/>
</dbReference>
<feature type="repeat" description="FG-GAP" evidence="15">
    <location>
        <begin position="401"/>
        <end position="460"/>
    </location>
</feature>
<evidence type="ECO:0000256" key="1">
    <source>
        <dbReference type="ARBA" id="ARBA00004479"/>
    </source>
</evidence>
<dbReference type="PRINTS" id="PR01185">
    <property type="entry name" value="INTEGRINA"/>
</dbReference>
<dbReference type="Ensembl" id="ENSLOCT00000004052.1">
    <property type="protein sequence ID" value="ENSLOCP00000004044.1"/>
    <property type="gene ID" value="ENSLOCG00000003409.1"/>
</dbReference>
<evidence type="ECO:0000313" key="20">
    <source>
        <dbReference type="Proteomes" id="UP000018468"/>
    </source>
</evidence>
<dbReference type="GO" id="GO:0007155">
    <property type="term" value="P:cell adhesion"/>
    <property type="evidence" value="ECO:0007669"/>
    <property type="project" value="UniProtKB-KW"/>
</dbReference>
<protein>
    <submittedName>
        <fullName evidence="19">Integrin subunit alpha E</fullName>
    </submittedName>
</protein>
<comment type="subcellular location">
    <subcellularLocation>
        <location evidence="1 16">Membrane</location>
        <topology evidence="1 16">Single-pass type I membrane protein</topology>
    </subcellularLocation>
</comment>
<accession>W5M6N6</accession>
<keyword evidence="7" id="KW-0106">Calcium</keyword>
<proteinExistence type="inferred from homology"/>
<evidence type="ECO:0000256" key="10">
    <source>
        <dbReference type="ARBA" id="ARBA00023037"/>
    </source>
</evidence>
<evidence type="ECO:0000256" key="6">
    <source>
        <dbReference type="ARBA" id="ARBA00022737"/>
    </source>
</evidence>
<dbReference type="Pfam" id="PF01839">
    <property type="entry name" value="FG-GAP"/>
    <property type="match status" value="2"/>
</dbReference>
<sequence length="992" mass="110464">MKRNNTNANKQEDESLSVNSGSALHRRKRESSNQEEEEDEDAGTEIAFVLDGSGSISGEDFERAKEFVTNVMKNVWETCFDCRFALVQYGKDIRTELSLKENEKPEYALRKVSDIQQIYNYTKTASAMYHVLEHVFVAENGSKENAKKIMIVLTDGKIFLDTMNLSDVLMMPKMKAVTRFAIGVGADFNQTKAVTELQDIASDPDDEHLFKVDNYAALDGILSLLEKSITGIEGTQQGAAFLFELSEAGFSIDFAIDVSKGTVLFGAVGAYDWNGGLIIKNPDDTIRFLNESSTKEKLSYLGYSVAAVKGVSGSLYVSGAPRHSFSGSVLVFNGTSHAAQQTLSGEQVGSYFGAELCVLDTDKNGITDHLLIGAPLFHQKGEEGKVYVYRLSQVSRKKPKESEWRGMNRYTFARFGSAIANIGDIDDNGYNDIAVGAPMEGDGKSGSIYIYNGYENGIKDHHSQRIAAADFDVKLRFFGQSVSGMSDLDKDGQIDISVGSLGKVTVLSSLPVIVFKPQVTLDPPYISLNKQSGQDSKKISAKICFNSVKREIKIEKTEELPIHYHLVLDPNKEKKRLSFANGDPKSISGIFKLTNTMECLPDILLQFLECADDCFSPVEIKLNFTLNLSSESRPLRVLDMLSPNEISQQLPFETNCGTDKICTANITLSTSLPQDKTLVIGSTKDLSLGFNMKNIGEDSHMTILVLTYPHFLQYNKLSLLTENKGISCANPVDNTKLTCQIRYPVMKAQSEVNFTISWQIEESHKIQENSTQITANITCENNGLQVLTEETYRFAVKNALKVSLTGKAKPAYIHVTEESMGKKQELEYLFQIHGENRYNANIVVNIDIPLKERDTQVTIVSYKAVNIIFNLFHFRYSKTYRLTCTVQELDELLTVEASVAVISIKDQRENLTARAFLSFDSAQYEADEGGRYEEVLVTIEKLTVVKSMAVIVGSSIGGFVFLAFLILILIKCGFFRRRYQKARVEQKSDQDM</sequence>
<dbReference type="InterPro" id="IPR013517">
    <property type="entry name" value="FG-GAP"/>
</dbReference>
<keyword evidence="6" id="KW-0677">Repeat</keyword>
<dbReference type="PANTHER" id="PTHR23220:SF79">
    <property type="entry name" value="INTEGRIN ALPHA-E"/>
    <property type="match status" value="1"/>
</dbReference>
<keyword evidence="9 16" id="KW-1133">Transmembrane helix</keyword>
<evidence type="ECO:0000256" key="7">
    <source>
        <dbReference type="ARBA" id="ARBA00022837"/>
    </source>
</evidence>
<dbReference type="InterPro" id="IPR028994">
    <property type="entry name" value="Integrin_alpha_N"/>
</dbReference>
<dbReference type="Gene3D" id="2.130.10.130">
    <property type="entry name" value="Integrin alpha, N-terminal"/>
    <property type="match status" value="1"/>
</dbReference>
<dbReference type="InterPro" id="IPR013649">
    <property type="entry name" value="Integrin_alpha_Ig-like_1"/>
</dbReference>
<reference evidence="20" key="1">
    <citation type="submission" date="2011-12" db="EMBL/GenBank/DDBJ databases">
        <title>The Draft Genome of Lepisosteus oculatus.</title>
        <authorList>
            <consortium name="The Broad Institute Genome Assembly &amp; Analysis Group"/>
            <consortium name="Computational R&amp;D Group"/>
            <consortium name="and Sequencing Platform"/>
            <person name="Di Palma F."/>
            <person name="Alfoldi J."/>
            <person name="Johnson J."/>
            <person name="Berlin A."/>
            <person name="Gnerre S."/>
            <person name="Jaffe D."/>
            <person name="MacCallum I."/>
            <person name="Young S."/>
            <person name="Walker B.J."/>
            <person name="Lander E.S."/>
            <person name="Lindblad-Toh K."/>
        </authorList>
    </citation>
    <scope>NUCLEOTIDE SEQUENCE [LARGE SCALE GENOMIC DNA]</scope>
</reference>
<name>W5M6N6_LEPOC</name>
<evidence type="ECO:0000256" key="17">
    <source>
        <dbReference type="SAM" id="MobiDB-lite"/>
    </source>
</evidence>
<dbReference type="GO" id="GO:0046872">
    <property type="term" value="F:metal ion binding"/>
    <property type="evidence" value="ECO:0007669"/>
    <property type="project" value="UniProtKB-KW"/>
</dbReference>
<dbReference type="EMBL" id="AHAT01005677">
    <property type="status" value="NOT_ANNOTATED_CDS"/>
    <property type="molecule type" value="Genomic_DNA"/>
</dbReference>
<dbReference type="InterPro" id="IPR032695">
    <property type="entry name" value="Integrin_dom_sf"/>
</dbReference>
<reference evidence="19" key="3">
    <citation type="submission" date="2025-09" db="UniProtKB">
        <authorList>
            <consortium name="Ensembl"/>
        </authorList>
    </citation>
    <scope>IDENTIFICATION</scope>
</reference>
<dbReference type="Pfam" id="PF00092">
    <property type="entry name" value="VWA"/>
    <property type="match status" value="1"/>
</dbReference>
<dbReference type="GeneTree" id="ENSGT00940000161532"/>
<evidence type="ECO:0000256" key="16">
    <source>
        <dbReference type="RuleBase" id="RU003762"/>
    </source>
</evidence>
<dbReference type="InterPro" id="IPR036465">
    <property type="entry name" value="vWFA_dom_sf"/>
</dbReference>
<evidence type="ECO:0000256" key="13">
    <source>
        <dbReference type="ARBA" id="ARBA00023170"/>
    </source>
</evidence>
<evidence type="ECO:0000256" key="14">
    <source>
        <dbReference type="ARBA" id="ARBA00023180"/>
    </source>
</evidence>
<keyword evidence="13 16" id="KW-0675">Receptor</keyword>
<evidence type="ECO:0000256" key="3">
    <source>
        <dbReference type="ARBA" id="ARBA00022692"/>
    </source>
</evidence>
<dbReference type="Gene3D" id="2.60.40.1510">
    <property type="entry name" value="ntegrin, alpha v. Chain A, domain 3"/>
    <property type="match status" value="1"/>
</dbReference>
<keyword evidence="5" id="KW-0732">Signal</keyword>
<evidence type="ECO:0000256" key="2">
    <source>
        <dbReference type="ARBA" id="ARBA00008054"/>
    </source>
</evidence>
<evidence type="ECO:0000256" key="5">
    <source>
        <dbReference type="ARBA" id="ARBA00022729"/>
    </source>
</evidence>
<dbReference type="InterPro" id="IPR002035">
    <property type="entry name" value="VWF_A"/>
</dbReference>
<dbReference type="SMART" id="SM00191">
    <property type="entry name" value="Int_alpha"/>
    <property type="match status" value="4"/>
</dbReference>
<evidence type="ECO:0000313" key="19">
    <source>
        <dbReference type="Ensembl" id="ENSLOCP00000004044.1"/>
    </source>
</evidence>
<evidence type="ECO:0000259" key="18">
    <source>
        <dbReference type="PROSITE" id="PS50234"/>
    </source>
</evidence>
<dbReference type="Gene3D" id="2.60.40.1460">
    <property type="entry name" value="Integrin domains. Chain A, domain 2"/>
    <property type="match status" value="1"/>
</dbReference>
<dbReference type="InterPro" id="IPR013519">
    <property type="entry name" value="Int_alpha_beta-p"/>
</dbReference>
<feature type="repeat" description="FG-GAP" evidence="15">
    <location>
        <begin position="338"/>
        <end position="398"/>
    </location>
</feature>
<organism evidence="19 20">
    <name type="scientific">Lepisosteus oculatus</name>
    <name type="common">Spotted gar</name>
    <dbReference type="NCBI Taxonomy" id="7918"/>
    <lineage>
        <taxon>Eukaryota</taxon>
        <taxon>Metazoa</taxon>
        <taxon>Chordata</taxon>
        <taxon>Craniata</taxon>
        <taxon>Vertebrata</taxon>
        <taxon>Euteleostomi</taxon>
        <taxon>Actinopterygii</taxon>
        <taxon>Neopterygii</taxon>
        <taxon>Holostei</taxon>
        <taxon>Semionotiformes</taxon>
        <taxon>Lepisosteidae</taxon>
        <taxon>Lepisosteus</taxon>
    </lineage>
</organism>
<reference evidence="19" key="2">
    <citation type="submission" date="2025-08" db="UniProtKB">
        <authorList>
            <consortium name="Ensembl"/>
        </authorList>
    </citation>
    <scope>IDENTIFICATION</scope>
</reference>
<evidence type="ECO:0000256" key="15">
    <source>
        <dbReference type="PROSITE-ProRule" id="PRU00803"/>
    </source>
</evidence>